<name>V9H5U2_9NEIS</name>
<feature type="transmembrane region" description="Helical" evidence="1">
    <location>
        <begin position="12"/>
        <end position="34"/>
    </location>
</feature>
<keyword evidence="1" id="KW-1133">Transmembrane helix</keyword>
<dbReference type="InterPro" id="IPR045584">
    <property type="entry name" value="Pilin-like"/>
</dbReference>
<dbReference type="SUPFAM" id="SSF54523">
    <property type="entry name" value="Pili subunits"/>
    <property type="match status" value="1"/>
</dbReference>
<reference evidence="2 3" key="1">
    <citation type="submission" date="2010-03" db="EMBL/GenBank/DDBJ databases">
        <authorList>
            <consortium name="The Broad Institute Genome Sequencing Platform"/>
            <person name="Ward D."/>
            <person name="Earl A."/>
            <person name="Feldgarden M."/>
            <person name="Gevers D."/>
            <person name="Young S."/>
            <person name="Zeng Q."/>
            <person name="Koehrsen M."/>
            <person name="Alvarado L."/>
            <person name="Berlin A.M."/>
            <person name="Borenstein D."/>
            <person name="Chapman S.B."/>
            <person name="Chen Z."/>
            <person name="Engels R."/>
            <person name="Freedman E."/>
            <person name="Gellesch M."/>
            <person name="Goldberg J."/>
            <person name="Griggs A."/>
            <person name="Gujja S."/>
            <person name="Heilman E.R."/>
            <person name="Heiman D.I."/>
            <person name="Hepburn T.A."/>
            <person name="Howarth C."/>
            <person name="Jen D."/>
            <person name="Larson L."/>
            <person name="Mehta T."/>
            <person name="Park D."/>
            <person name="Pearson M."/>
            <person name="Richards J."/>
            <person name="Roberts A."/>
            <person name="Saif S."/>
            <person name="Shea T.D."/>
            <person name="Shenoy N."/>
            <person name="Sisk P."/>
            <person name="Stolte C."/>
            <person name="Sykes S.N."/>
            <person name="Walk T."/>
            <person name="White J."/>
            <person name="Yandava C."/>
            <person name="Izard J."/>
            <person name="Baranova O.V."/>
            <person name="Blanton J.M."/>
            <person name="Tanner A.C."/>
            <person name="Dewhirst F."/>
            <person name="Haas B."/>
            <person name="Nusbaum C."/>
            <person name="Birren B."/>
        </authorList>
    </citation>
    <scope>NUCLEOTIDE SEQUENCE [LARGE SCALE GENOMIC DNA]</scope>
    <source>
        <strain evidence="2 3">ATCC 29453</strain>
    </source>
</reference>
<dbReference type="PANTHER" id="PTHR30093">
    <property type="entry name" value="GENERAL SECRETION PATHWAY PROTEIN G"/>
    <property type="match status" value="1"/>
</dbReference>
<keyword evidence="3" id="KW-1185">Reference proteome</keyword>
<dbReference type="STRING" id="641147.HMPREF9021_01392"/>
<gene>
    <name evidence="2" type="ORF">HMPREF9021_01392</name>
</gene>
<dbReference type="NCBIfam" id="TIGR02532">
    <property type="entry name" value="IV_pilin_GFxxxE"/>
    <property type="match status" value="1"/>
</dbReference>
<evidence type="ECO:0000313" key="2">
    <source>
        <dbReference type="EMBL" id="EFG30786.1"/>
    </source>
</evidence>
<keyword evidence="1" id="KW-0812">Transmembrane</keyword>
<reference evidence="2 3" key="2">
    <citation type="submission" date="2011-10" db="EMBL/GenBank/DDBJ databases">
        <title>The Genome Sequence of Simonsiella muelleri ATCC 29453.</title>
        <authorList>
            <consortium name="The Broad Institute Genome Sequencing Platform"/>
            <consortium name="The Broad Institute Genome Sequencing Center for Infectious Disease"/>
            <person name="Earl A."/>
            <person name="Ward D."/>
            <person name="Feldgarden M."/>
            <person name="Gevers D."/>
            <person name="Izard J."/>
            <person name="Baranova O.V."/>
            <person name="Blanton J.M."/>
            <person name="Tanner A.C."/>
            <person name="Dewhirst F."/>
            <person name="Young S.K."/>
            <person name="Zeng Q."/>
            <person name="Gargeya S."/>
            <person name="Fitzgerald M."/>
            <person name="Haas B."/>
            <person name="Abouelleil A."/>
            <person name="Alvarado L."/>
            <person name="Arachchi H.M."/>
            <person name="Berlin A."/>
            <person name="Brown A."/>
            <person name="Chapman S.B."/>
            <person name="Chen Z."/>
            <person name="Dunbar C."/>
            <person name="Freedman E."/>
            <person name="Gearin G."/>
            <person name="Goldberg J."/>
            <person name="Griggs A."/>
            <person name="Gujja S."/>
            <person name="Heiman D."/>
            <person name="Howarth C."/>
            <person name="Larson L."/>
            <person name="Lui A."/>
            <person name="MacDonald P.J.P."/>
            <person name="Montmayeur A."/>
            <person name="Murphy C."/>
            <person name="Neiman D."/>
            <person name="Pearson M."/>
            <person name="Priest M."/>
            <person name="Roberts A."/>
            <person name="Saif S."/>
            <person name="Shea T."/>
            <person name="Shenoy N."/>
            <person name="Sisk P."/>
            <person name="Stolte C."/>
            <person name="Sykes S."/>
            <person name="Wortman J."/>
            <person name="Nusbaum C."/>
            <person name="Birren B."/>
        </authorList>
    </citation>
    <scope>NUCLEOTIDE SEQUENCE [LARGE SCALE GENOMIC DNA]</scope>
    <source>
        <strain evidence="2 3">ATCC 29453</strain>
    </source>
</reference>
<dbReference type="PANTHER" id="PTHR30093:SF47">
    <property type="entry name" value="TYPE IV PILUS NON-CORE MINOR PILIN PILE"/>
    <property type="match status" value="1"/>
</dbReference>
<organism evidence="2 3">
    <name type="scientific">Simonsiella muelleri ATCC 29453</name>
    <dbReference type="NCBI Taxonomy" id="641147"/>
    <lineage>
        <taxon>Bacteria</taxon>
        <taxon>Pseudomonadati</taxon>
        <taxon>Pseudomonadota</taxon>
        <taxon>Betaproteobacteria</taxon>
        <taxon>Neisseriales</taxon>
        <taxon>Neisseriaceae</taxon>
        <taxon>Simonsiella</taxon>
    </lineage>
</organism>
<dbReference type="Proteomes" id="UP000017813">
    <property type="component" value="Unassembled WGS sequence"/>
</dbReference>
<dbReference type="KEGG" id="smur:BWP33_06890"/>
<evidence type="ECO:0000256" key="1">
    <source>
        <dbReference type="SAM" id="Phobius"/>
    </source>
</evidence>
<dbReference type="RefSeq" id="WP_002642512.1">
    <property type="nucleotide sequence ID" value="NZ_CP019448.1"/>
</dbReference>
<dbReference type="AlphaFoldDB" id="V9H5U2"/>
<accession>V9H5U2</accession>
<keyword evidence="1" id="KW-0472">Membrane</keyword>
<dbReference type="InterPro" id="IPR012902">
    <property type="entry name" value="N_methyl_site"/>
</dbReference>
<dbReference type="EMBL" id="ADCY02000046">
    <property type="protein sequence ID" value="EFG30786.1"/>
    <property type="molecule type" value="Genomic_DNA"/>
</dbReference>
<evidence type="ECO:0000313" key="3">
    <source>
        <dbReference type="Proteomes" id="UP000017813"/>
    </source>
</evidence>
<dbReference type="HOGENOM" id="CLU_091705_4_4_4"/>
<dbReference type="PROSITE" id="PS00409">
    <property type="entry name" value="PROKAR_NTER_METHYL"/>
    <property type="match status" value="1"/>
</dbReference>
<protein>
    <submittedName>
        <fullName evidence="2">Prepilin-type N-terminal cleavage/methylation domain-containing protein</fullName>
    </submittedName>
</protein>
<proteinExistence type="predicted"/>
<comment type="caution">
    <text evidence="2">The sequence shown here is derived from an EMBL/GenBank/DDBJ whole genome shotgun (WGS) entry which is preliminary data.</text>
</comment>
<dbReference type="Gene3D" id="3.30.700.10">
    <property type="entry name" value="Glycoprotein, Type 4 Pilin"/>
    <property type="match status" value="1"/>
</dbReference>
<dbReference type="Pfam" id="PF07963">
    <property type="entry name" value="N_methyl"/>
    <property type="match status" value="1"/>
</dbReference>
<dbReference type="eggNOG" id="COG4968">
    <property type="taxonomic scope" value="Bacteria"/>
</dbReference>
<sequence>MKLKQNLALQSKGFTLVEMMVAVAILGILAAIAIPSYSDYIEKGELTDAKQAALAARQNFEANRLARPREFQTAVGFNKELNTMTSQISAKSTLLYTFTPTPFGAQNGGAPVGFTFKITPRKQGKKYFLTIDESGNAQRCKVKATSSCERF</sequence>